<feature type="transmembrane region" description="Helical" evidence="1">
    <location>
        <begin position="181"/>
        <end position="205"/>
    </location>
</feature>
<feature type="transmembrane region" description="Helical" evidence="1">
    <location>
        <begin position="68"/>
        <end position="88"/>
    </location>
</feature>
<reference evidence="2 3" key="1">
    <citation type="submission" date="2018-01" db="EMBL/GenBank/DDBJ databases">
        <authorList>
            <person name="Fu G.-Y."/>
        </authorList>
    </citation>
    <scope>NUCLEOTIDE SEQUENCE [LARGE SCALE GENOMIC DNA]</scope>
    <source>
        <strain evidence="2 3">SY39</strain>
    </source>
</reference>
<feature type="transmembrane region" description="Helical" evidence="1">
    <location>
        <begin position="122"/>
        <end position="141"/>
    </location>
</feature>
<feature type="transmembrane region" description="Helical" evidence="1">
    <location>
        <begin position="241"/>
        <end position="259"/>
    </location>
</feature>
<feature type="transmembrane region" description="Helical" evidence="1">
    <location>
        <begin position="153"/>
        <end position="175"/>
    </location>
</feature>
<protein>
    <submittedName>
        <fullName evidence="2">NnrS protein</fullName>
    </submittedName>
</protein>
<gene>
    <name evidence="2" type="ORF">C0099_08735</name>
</gene>
<dbReference type="Proteomes" id="UP000242205">
    <property type="component" value="Chromosome"/>
</dbReference>
<feature type="transmembrane region" description="Helical" evidence="1">
    <location>
        <begin position="217"/>
        <end position="235"/>
    </location>
</feature>
<dbReference type="OrthoDB" id="9770040at2"/>
<keyword evidence="1" id="KW-0472">Membrane</keyword>
<name>A0A2I6S6Y1_9RHOO</name>
<dbReference type="EMBL" id="CP025682">
    <property type="protein sequence ID" value="AUN95013.1"/>
    <property type="molecule type" value="Genomic_DNA"/>
</dbReference>
<proteinExistence type="predicted"/>
<evidence type="ECO:0000313" key="2">
    <source>
        <dbReference type="EMBL" id="AUN95013.1"/>
    </source>
</evidence>
<dbReference type="Pfam" id="PF05940">
    <property type="entry name" value="NnrS"/>
    <property type="match status" value="1"/>
</dbReference>
<evidence type="ECO:0000256" key="1">
    <source>
        <dbReference type="SAM" id="Phobius"/>
    </source>
</evidence>
<dbReference type="KEGG" id="atw:C0099_08735"/>
<feature type="transmembrane region" description="Helical" evidence="1">
    <location>
        <begin position="271"/>
        <end position="296"/>
    </location>
</feature>
<organism evidence="2 3">
    <name type="scientific">Pseudazoarcus pumilus</name>
    <dbReference type="NCBI Taxonomy" id="2067960"/>
    <lineage>
        <taxon>Bacteria</taxon>
        <taxon>Pseudomonadati</taxon>
        <taxon>Pseudomonadota</taxon>
        <taxon>Betaproteobacteria</taxon>
        <taxon>Rhodocyclales</taxon>
        <taxon>Zoogloeaceae</taxon>
        <taxon>Pseudazoarcus</taxon>
    </lineage>
</organism>
<keyword evidence="3" id="KW-1185">Reference proteome</keyword>
<sequence>MPLIRLDLQAAPPVPQSPSWEALLSYAFRPFYLLAALQGVLFVLAWTFGFGGTDALPGFLWHGHEMVWGYAGAIIVGFLLTAVATWTGQAPVHGVPLAVLVALWLGARVLLLAVPATVVPGAVLSVAFFAFAAVLFAAPIVRTGNARNLVPVGLMLAFGAANALFHLAVSGALAIDLRATLHTGLLLVAVVIFLMGLRVIPFFTARRLQAEPVPNPRALIVAGIGLPFAMAMSVAAAAPVWLSAALGTAGAAANLVAMTRWWQRGVAGEPMLWVLFAGFGCTALGVWLYGLLLALAPHLLSAAVHVIAVGGIGVLTVGMMTRTALGHTGRPLAAPRGMPLAFALMIAAALTRFVSVLLPVAYDALVIASGVCFAAALALFAVRFGPWLIRPRADGR</sequence>
<evidence type="ECO:0000313" key="3">
    <source>
        <dbReference type="Proteomes" id="UP000242205"/>
    </source>
</evidence>
<feature type="transmembrane region" description="Helical" evidence="1">
    <location>
        <begin position="302"/>
        <end position="325"/>
    </location>
</feature>
<feature type="transmembrane region" description="Helical" evidence="1">
    <location>
        <begin position="95"/>
        <end position="116"/>
    </location>
</feature>
<feature type="transmembrane region" description="Helical" evidence="1">
    <location>
        <begin position="337"/>
        <end position="358"/>
    </location>
</feature>
<dbReference type="InterPro" id="IPR010266">
    <property type="entry name" value="NnrS"/>
</dbReference>
<keyword evidence="1" id="KW-0812">Transmembrane</keyword>
<feature type="transmembrane region" description="Helical" evidence="1">
    <location>
        <begin position="31"/>
        <end position="48"/>
    </location>
</feature>
<feature type="transmembrane region" description="Helical" evidence="1">
    <location>
        <begin position="364"/>
        <end position="382"/>
    </location>
</feature>
<dbReference type="AlphaFoldDB" id="A0A2I6S6Y1"/>
<keyword evidence="1" id="KW-1133">Transmembrane helix</keyword>
<dbReference type="RefSeq" id="WP_102247079.1">
    <property type="nucleotide sequence ID" value="NZ_CP025682.1"/>
</dbReference>
<accession>A0A2I6S6Y1</accession>